<dbReference type="Proteomes" id="UP000032352">
    <property type="component" value="Chromosome"/>
</dbReference>
<dbReference type="EMBL" id="CP059733">
    <property type="protein sequence ID" value="WDE07846.1"/>
    <property type="molecule type" value="Genomic_DNA"/>
</dbReference>
<keyword evidence="1" id="KW-0732">Signal</keyword>
<dbReference type="RefSeq" id="WP_044842264.1">
    <property type="nucleotide sequence ID" value="NZ_CP059733.1"/>
</dbReference>
<evidence type="ECO:0000256" key="1">
    <source>
        <dbReference type="SAM" id="SignalP"/>
    </source>
</evidence>
<feature type="chain" id="PRO_5042272581" evidence="1">
    <location>
        <begin position="21"/>
        <end position="167"/>
    </location>
</feature>
<evidence type="ECO:0000259" key="2">
    <source>
        <dbReference type="Pfam" id="PF09832"/>
    </source>
</evidence>
<dbReference type="KEGG" id="tvd:SG34_013745"/>
<feature type="signal peptide" evidence="1">
    <location>
        <begin position="1"/>
        <end position="20"/>
    </location>
</feature>
<evidence type="ECO:0000313" key="4">
    <source>
        <dbReference type="Proteomes" id="UP000032352"/>
    </source>
</evidence>
<reference evidence="3 4" key="2">
    <citation type="journal article" date="2022" name="Mar. Drugs">
        <title>Bioassay-Guided Fractionation Leads to the Detection of Cholic Acid Generated by the Rare Thalassomonas sp.</title>
        <authorList>
            <person name="Pheiffer F."/>
            <person name="Schneider Y.K."/>
            <person name="Hansen E.H."/>
            <person name="Andersen J.H."/>
            <person name="Isaksson J."/>
            <person name="Busche T."/>
            <person name="R C."/>
            <person name="Kalinowski J."/>
            <person name="Zyl L.V."/>
            <person name="Trindade M."/>
        </authorList>
    </citation>
    <scope>NUCLEOTIDE SEQUENCE [LARGE SCALE GENOMIC DNA]</scope>
    <source>
        <strain evidence="3 4">XOM25</strain>
    </source>
</reference>
<proteinExistence type="predicted"/>
<dbReference type="AlphaFoldDB" id="A0AAF0CC41"/>
<gene>
    <name evidence="3" type="ORF">SG34_013745</name>
</gene>
<accession>A0AAF0CC41</accession>
<organism evidence="3 4">
    <name type="scientific">Thalassomonas viridans</name>
    <dbReference type="NCBI Taxonomy" id="137584"/>
    <lineage>
        <taxon>Bacteria</taxon>
        <taxon>Pseudomonadati</taxon>
        <taxon>Pseudomonadota</taxon>
        <taxon>Gammaproteobacteria</taxon>
        <taxon>Alteromonadales</taxon>
        <taxon>Colwelliaceae</taxon>
        <taxon>Thalassomonas</taxon>
    </lineage>
</organism>
<sequence>MKHSILISAFTLIFSFNTYAANDTDAEKKKLIEVLLEQTGQSAITIGKQFSDAFIQQMTMVLKQSQQDIDPKAFDILEEEIKLIIDEEIVQNGAFKELMFPIYSKHFTAAELKKMIELNNTEFGKKMIKVMPMITQEGMMAGQQLGQLIGPKIQARVAARFQKEGIQ</sequence>
<dbReference type="InterPro" id="IPR018637">
    <property type="entry name" value="DUF2059"/>
</dbReference>
<name>A0AAF0CC41_9GAMM</name>
<reference evidence="3 4" key="1">
    <citation type="journal article" date="2015" name="Genome Announc.">
        <title>Draft Genome Sequences of Marine Isolates of Thalassomonas viridans and Thalassomonas actiniarum.</title>
        <authorList>
            <person name="Olonade I."/>
            <person name="van Zyl L.J."/>
            <person name="Trindade M."/>
        </authorList>
    </citation>
    <scope>NUCLEOTIDE SEQUENCE [LARGE SCALE GENOMIC DNA]</scope>
    <source>
        <strain evidence="3 4">XOM25</strain>
    </source>
</reference>
<dbReference type="Pfam" id="PF09832">
    <property type="entry name" value="DUF2059"/>
    <property type="match status" value="1"/>
</dbReference>
<protein>
    <submittedName>
        <fullName evidence="3">DUF2059 domain-containing protein</fullName>
    </submittedName>
</protein>
<keyword evidence="4" id="KW-1185">Reference proteome</keyword>
<feature type="domain" description="DUF2059" evidence="2">
    <location>
        <begin position="94"/>
        <end position="151"/>
    </location>
</feature>
<evidence type="ECO:0000313" key="3">
    <source>
        <dbReference type="EMBL" id="WDE07846.1"/>
    </source>
</evidence>